<dbReference type="KEGG" id="acan:ACA1_196070"/>
<dbReference type="Proteomes" id="UP000011083">
    <property type="component" value="Unassembled WGS sequence"/>
</dbReference>
<dbReference type="Gene3D" id="2.130.10.30">
    <property type="entry name" value="Regulator of chromosome condensation 1/beta-lactamase-inhibitor protein II"/>
    <property type="match status" value="1"/>
</dbReference>
<dbReference type="PANTHER" id="PTHR22870:SF466">
    <property type="entry name" value="ANKYRIN REPEAT-CONTAINING PROTEIN"/>
    <property type="match status" value="1"/>
</dbReference>
<evidence type="ECO:0000256" key="2">
    <source>
        <dbReference type="PROSITE-ProRule" id="PRU00235"/>
    </source>
</evidence>
<evidence type="ECO:0000256" key="1">
    <source>
        <dbReference type="ARBA" id="ARBA00022737"/>
    </source>
</evidence>
<dbReference type="RefSeq" id="XP_004353283.1">
    <property type="nucleotide sequence ID" value="XM_004353231.1"/>
</dbReference>
<dbReference type="PROSITE" id="PS50012">
    <property type="entry name" value="RCC1_3"/>
    <property type="match status" value="2"/>
</dbReference>
<feature type="repeat" description="RCC1" evidence="2">
    <location>
        <begin position="120"/>
        <end position="177"/>
    </location>
</feature>
<dbReference type="OrthoDB" id="5370059at2759"/>
<dbReference type="STRING" id="1257118.L8HF08"/>
<dbReference type="SUPFAM" id="SSF50985">
    <property type="entry name" value="RCC1/BLIP-II"/>
    <property type="match status" value="1"/>
</dbReference>
<dbReference type="InterPro" id="IPR009091">
    <property type="entry name" value="RCC1/BLIP-II"/>
</dbReference>
<name>L8HF08_ACACF</name>
<keyword evidence="1" id="KW-0677">Repeat</keyword>
<dbReference type="GeneID" id="14924743"/>
<protein>
    <submittedName>
        <fullName evidence="3">Regulator of chromosome condensation (RCC1) repeat domain containing protein</fullName>
    </submittedName>
</protein>
<dbReference type="VEuPathDB" id="AmoebaDB:ACA1_196070"/>
<evidence type="ECO:0000313" key="4">
    <source>
        <dbReference type="Proteomes" id="UP000011083"/>
    </source>
</evidence>
<reference evidence="3 4" key="1">
    <citation type="journal article" date="2013" name="Genome Biol.">
        <title>Genome of Acanthamoeba castellanii highlights extensive lateral gene transfer and early evolution of tyrosine kinase signaling.</title>
        <authorList>
            <person name="Clarke M."/>
            <person name="Lohan A.J."/>
            <person name="Liu B."/>
            <person name="Lagkouvardos I."/>
            <person name="Roy S."/>
            <person name="Zafar N."/>
            <person name="Bertelli C."/>
            <person name="Schilde C."/>
            <person name="Kianianmomeni A."/>
            <person name="Burglin T.R."/>
            <person name="Frech C."/>
            <person name="Turcotte B."/>
            <person name="Kopec K.O."/>
            <person name="Synnott J.M."/>
            <person name="Choo C."/>
            <person name="Paponov I."/>
            <person name="Finkler A."/>
            <person name="Soon Heng Tan C."/>
            <person name="Hutchins A.P."/>
            <person name="Weinmeier T."/>
            <person name="Rattei T."/>
            <person name="Chu J.S."/>
            <person name="Gimenez G."/>
            <person name="Irimia M."/>
            <person name="Rigden D.J."/>
            <person name="Fitzpatrick D.A."/>
            <person name="Lorenzo-Morales J."/>
            <person name="Bateman A."/>
            <person name="Chiu C.H."/>
            <person name="Tang P."/>
            <person name="Hegemann P."/>
            <person name="Fromm H."/>
            <person name="Raoult D."/>
            <person name="Greub G."/>
            <person name="Miranda-Saavedra D."/>
            <person name="Chen N."/>
            <person name="Nash P."/>
            <person name="Ginger M.L."/>
            <person name="Horn M."/>
            <person name="Schaap P."/>
            <person name="Caler L."/>
            <person name="Loftus B."/>
        </authorList>
    </citation>
    <scope>NUCLEOTIDE SEQUENCE [LARGE SCALE GENOMIC DNA]</scope>
    <source>
        <strain evidence="3 4">Neff</strain>
    </source>
</reference>
<feature type="repeat" description="RCC1" evidence="2">
    <location>
        <begin position="61"/>
        <end position="115"/>
    </location>
</feature>
<accession>L8HF08</accession>
<sequence>MIEALADRRIVSMACGSANTLFTEGQARFVLLPTALALGLAEEITEVRAGEGHCLLLTREGKLLAFGLGKNGRLGLGDETDRLTPTAVTFPSDGTTSVEIDIACGAKHGLALVDVPGEGPRLYAFGSGDQGQLANGHRQDRASPTATTTSLPALLHQHIAPAAISAGKAHSLRPSSTPVEAAASSPTTPLVKVRVSRAHSFALFWRPSSSSLSIFHPSP</sequence>
<gene>
    <name evidence="3" type="ORF">ACA1_196070</name>
</gene>
<keyword evidence="4" id="KW-1185">Reference proteome</keyword>
<evidence type="ECO:0000313" key="3">
    <source>
        <dbReference type="EMBL" id="ELR23755.1"/>
    </source>
</evidence>
<dbReference type="InterPro" id="IPR051210">
    <property type="entry name" value="Ub_ligase/GEF_domain"/>
</dbReference>
<dbReference type="EMBL" id="KB007854">
    <property type="protein sequence ID" value="ELR23755.1"/>
    <property type="molecule type" value="Genomic_DNA"/>
</dbReference>
<dbReference type="AlphaFoldDB" id="L8HF08"/>
<organism evidence="3 4">
    <name type="scientific">Acanthamoeba castellanii (strain ATCC 30010 / Neff)</name>
    <dbReference type="NCBI Taxonomy" id="1257118"/>
    <lineage>
        <taxon>Eukaryota</taxon>
        <taxon>Amoebozoa</taxon>
        <taxon>Discosea</taxon>
        <taxon>Longamoebia</taxon>
        <taxon>Centramoebida</taxon>
        <taxon>Acanthamoebidae</taxon>
        <taxon>Acanthamoeba</taxon>
    </lineage>
</organism>
<proteinExistence type="predicted"/>
<dbReference type="Pfam" id="PF00415">
    <property type="entry name" value="RCC1"/>
    <property type="match status" value="2"/>
</dbReference>
<dbReference type="InterPro" id="IPR000408">
    <property type="entry name" value="Reg_chr_condens"/>
</dbReference>
<dbReference type="PANTHER" id="PTHR22870">
    <property type="entry name" value="REGULATOR OF CHROMOSOME CONDENSATION"/>
    <property type="match status" value="1"/>
</dbReference>